<dbReference type="NCBIfam" id="TIGR04056">
    <property type="entry name" value="OMP_RagA_SusC"/>
    <property type="match status" value="1"/>
</dbReference>
<dbReference type="AlphaFoldDB" id="A0A1M4WC24"/>
<proteinExistence type="inferred from homology"/>
<dbReference type="STRING" id="871325.SAMN05444349_10654"/>
<reference evidence="3 4" key="1">
    <citation type="submission" date="2016-11" db="EMBL/GenBank/DDBJ databases">
        <authorList>
            <person name="Jaros S."/>
            <person name="Januszkiewicz K."/>
            <person name="Wedrychowicz H."/>
        </authorList>
    </citation>
    <scope>NUCLEOTIDE SEQUENCE [LARGE SCALE GENOMIC DNA]</scope>
    <source>
        <strain evidence="3 4">DSM 26883</strain>
    </source>
</reference>
<dbReference type="InterPro" id="IPR037066">
    <property type="entry name" value="Plug_dom_sf"/>
</dbReference>
<gene>
    <name evidence="3" type="ORF">SAMN05444349_10654</name>
</gene>
<dbReference type="GO" id="GO:0009279">
    <property type="term" value="C:cell outer membrane"/>
    <property type="evidence" value="ECO:0007669"/>
    <property type="project" value="UniProtKB-SubCell"/>
</dbReference>
<sequence length="1044" mass="118691">MEHSKNTKKESVGILKLFLLLLCMAGTSVFNQVLAAADQEPLKVTGVVFDELDTPLPGATVQVDKSTKGVITDLDGKFEIEVLPTDKLLISYVGYETKLVTIGDKKSLVVKLETKANELQDVTVVAFGKQKKESMTSAIETINPKELKLPTGNLTAALAGRLAGVISYQKSGEPGKDNAEFFVRGVTTFGYSSSPLILLDGFEISANDLARIQPDNIEQFSILKDATAAALYGSKGANGVIMVTTKKGKEGKPRVTFRHESRFSTPTKIPETVDGVTYMKLYNEAQFNDNPLLPPYYEAQKIQNTINGVNPYAYPNVDWYDELFKNFTYNQYYYLNVSGGSKDIQYYLAAAYTNETGILKNEKKNNFQNNINIGTYDVTAKVNLQLTKTTSFEVNMNSRFQNYTGPSVEANDIFNRVMDANPVEFPKYYLTDEEHRYDEHVLFGMNPRNSMANPYADMVKGYKDGFSSNILSQFSLNQKLDFLTNGLAFHAKVSIKTDSSHDSNRSYNPYFYNIKDYDELSNIYSLSQIAEGTKVLGDPANTRTANSHFYFETGLSYANVLNEDHELGAVLVYTQEENKNTAAEGSIQVTLPQRNQAIRARANYAYKSKYMAEASVTYNGSEKFDADHRWGVFPAMGVGYMISNEDFWQPLSEVMEKFKLRYSYGLVGNDNISDPRDRFYFLSDIKREGGYTWGKDFLTSYSGLKVNRYANPEITWEIARKQNLGMEVNLWRVLDIQLDYFMEKREKVYEKRAHIPATMGIINDIWGNVGEVKSWGWDGSADLNYVINKDAWVTGRFNFTYAKNKVTEREEPAYRDEYLRTIGWPVRQQWGLIAERLFIDEYDVANSPVQNLGTKAQAGDIKYKDINNDGIINDNDKVPIGYPSVPELSYGFGLSAGYKNWDISFFFQGQGRSSFFIDPYKISPFRNYRNVVSYIADDHWSQNNPVSHAFWPRLSTQDNSNNYKKESTWWLRDGRYLRLKNVELGYSLPKHTLRKVGLGNVRFYFTGLNLLCFSSFDLWDPEMGDNGLGYPLQRVYNVGVQFDF</sequence>
<evidence type="ECO:0000313" key="3">
    <source>
        <dbReference type="EMBL" id="SHE78789.1"/>
    </source>
</evidence>
<dbReference type="SUPFAM" id="SSF49464">
    <property type="entry name" value="Carboxypeptidase regulatory domain-like"/>
    <property type="match status" value="1"/>
</dbReference>
<keyword evidence="1" id="KW-0472">Membrane</keyword>
<dbReference type="SUPFAM" id="SSF56935">
    <property type="entry name" value="Porins"/>
    <property type="match status" value="1"/>
</dbReference>
<dbReference type="Gene3D" id="2.170.130.10">
    <property type="entry name" value="TonB-dependent receptor, plug domain"/>
    <property type="match status" value="1"/>
</dbReference>
<dbReference type="Proteomes" id="UP000184436">
    <property type="component" value="Unassembled WGS sequence"/>
</dbReference>
<dbReference type="InterPro" id="IPR008969">
    <property type="entry name" value="CarboxyPept-like_regulatory"/>
</dbReference>
<dbReference type="RefSeq" id="WP_073349378.1">
    <property type="nucleotide sequence ID" value="NZ_FQVD01000006.1"/>
</dbReference>
<feature type="domain" description="TonB-dependent receptor plug" evidence="2">
    <location>
        <begin position="132"/>
        <end position="240"/>
    </location>
</feature>
<keyword evidence="1" id="KW-0813">Transport</keyword>
<accession>A0A1M4WC24</accession>
<dbReference type="PROSITE" id="PS52016">
    <property type="entry name" value="TONB_DEPENDENT_REC_3"/>
    <property type="match status" value="1"/>
</dbReference>
<dbReference type="OrthoDB" id="721000at2"/>
<dbReference type="NCBIfam" id="TIGR04057">
    <property type="entry name" value="SusC_RagA_signa"/>
    <property type="match status" value="1"/>
</dbReference>
<keyword evidence="1" id="KW-0812">Transmembrane</keyword>
<evidence type="ECO:0000259" key="2">
    <source>
        <dbReference type="Pfam" id="PF07715"/>
    </source>
</evidence>
<dbReference type="EMBL" id="FQVD01000006">
    <property type="protein sequence ID" value="SHE78789.1"/>
    <property type="molecule type" value="Genomic_DNA"/>
</dbReference>
<dbReference type="Gene3D" id="2.60.40.1120">
    <property type="entry name" value="Carboxypeptidase-like, regulatory domain"/>
    <property type="match status" value="1"/>
</dbReference>
<dbReference type="FunFam" id="2.60.40.1120:FF:000003">
    <property type="entry name" value="Outer membrane protein Omp121"/>
    <property type="match status" value="1"/>
</dbReference>
<organism evidence="3 4">
    <name type="scientific">Bacteroides faecichinchillae</name>
    <dbReference type="NCBI Taxonomy" id="871325"/>
    <lineage>
        <taxon>Bacteria</taxon>
        <taxon>Pseudomonadati</taxon>
        <taxon>Bacteroidota</taxon>
        <taxon>Bacteroidia</taxon>
        <taxon>Bacteroidales</taxon>
        <taxon>Bacteroidaceae</taxon>
        <taxon>Bacteroides</taxon>
    </lineage>
</organism>
<dbReference type="InterPro" id="IPR023997">
    <property type="entry name" value="TonB-dep_OMP_SusC/RagA_CS"/>
</dbReference>
<comment type="similarity">
    <text evidence="1">Belongs to the TonB-dependent receptor family.</text>
</comment>
<keyword evidence="1" id="KW-1134">Transmembrane beta strand</keyword>
<keyword evidence="1" id="KW-0998">Cell outer membrane</keyword>
<dbReference type="Pfam" id="PF07715">
    <property type="entry name" value="Plug"/>
    <property type="match status" value="1"/>
</dbReference>
<name>A0A1M4WC24_9BACE</name>
<protein>
    <submittedName>
        <fullName evidence="3">TonB-linked outer membrane protein, SusC/RagA family</fullName>
    </submittedName>
</protein>
<evidence type="ECO:0000313" key="4">
    <source>
        <dbReference type="Proteomes" id="UP000184436"/>
    </source>
</evidence>
<evidence type="ECO:0000256" key="1">
    <source>
        <dbReference type="PROSITE-ProRule" id="PRU01360"/>
    </source>
</evidence>
<dbReference type="InterPro" id="IPR023996">
    <property type="entry name" value="TonB-dep_OMP_SusC/RagA"/>
</dbReference>
<keyword evidence="4" id="KW-1185">Reference proteome</keyword>
<dbReference type="FunFam" id="2.170.130.10:FF:000003">
    <property type="entry name" value="SusC/RagA family TonB-linked outer membrane protein"/>
    <property type="match status" value="1"/>
</dbReference>
<dbReference type="InterPro" id="IPR039426">
    <property type="entry name" value="TonB-dep_rcpt-like"/>
</dbReference>
<comment type="subcellular location">
    <subcellularLocation>
        <location evidence="1">Cell outer membrane</location>
        <topology evidence="1">Multi-pass membrane protein</topology>
    </subcellularLocation>
</comment>
<dbReference type="InterPro" id="IPR012910">
    <property type="entry name" value="Plug_dom"/>
</dbReference>
<dbReference type="Pfam" id="PF13715">
    <property type="entry name" value="CarbopepD_reg_2"/>
    <property type="match status" value="1"/>
</dbReference>